<accession>A0A368X5L7</accession>
<organism evidence="2 3">
    <name type="scientific">Pseudorhodoferax soli</name>
    <dbReference type="NCBI Taxonomy" id="545864"/>
    <lineage>
        <taxon>Bacteria</taxon>
        <taxon>Pseudomonadati</taxon>
        <taxon>Pseudomonadota</taxon>
        <taxon>Betaproteobacteria</taxon>
        <taxon>Burkholderiales</taxon>
        <taxon>Comamonadaceae</taxon>
    </lineage>
</organism>
<dbReference type="CDD" id="cd07012">
    <property type="entry name" value="PBP2_Bug_TTT"/>
    <property type="match status" value="1"/>
</dbReference>
<dbReference type="Gene3D" id="3.40.190.10">
    <property type="entry name" value="Periplasmic binding protein-like II"/>
    <property type="match status" value="1"/>
</dbReference>
<dbReference type="InterPro" id="IPR006311">
    <property type="entry name" value="TAT_signal"/>
</dbReference>
<dbReference type="PANTHER" id="PTHR42928:SF5">
    <property type="entry name" value="BLR1237 PROTEIN"/>
    <property type="match status" value="1"/>
</dbReference>
<name>A0A368X5L7_9BURK</name>
<dbReference type="InterPro" id="IPR005064">
    <property type="entry name" value="BUG"/>
</dbReference>
<dbReference type="PROSITE" id="PS51318">
    <property type="entry name" value="TAT"/>
    <property type="match status" value="1"/>
</dbReference>
<dbReference type="EMBL" id="QPJK01000020">
    <property type="protein sequence ID" value="RCW63233.1"/>
    <property type="molecule type" value="Genomic_DNA"/>
</dbReference>
<protein>
    <submittedName>
        <fullName evidence="2">Tripartite-type tricarboxylate transporter receptor subunit TctC</fullName>
    </submittedName>
</protein>
<keyword evidence="3" id="KW-1185">Reference proteome</keyword>
<sequence>MFTQSGPAQRAVTRRKLMESAAGSAAVVAAGLWGARPAHASAPLKIICPFTSGSGADVIARHFGERLSVSLRRPVIVDNKTGGNGVIAVQALRSQPPDGSTILLGNVSIMAINPVLYRNLGYQPAQDFLPLSGVYRGSSVFAVHPGSQITSLEQLVARAKQAHVSVGSYSPGYRLAAEYLAGLANVKFTDVPYRGQAPLLADLMGGQMDAAVLEYGGAMPSIQAGRVRALAITSEQRHPQLPDLPTVKELGYPEYYHYGWTAFFAHPQTPAKTAQGLTDAISATLRDPGTIGYIHKTVLGEPMPLAPGQLSSFIQTETDRFARVARAAGMEPI</sequence>
<dbReference type="Gene3D" id="3.40.190.150">
    <property type="entry name" value="Bordetella uptake gene, domain 1"/>
    <property type="match status" value="1"/>
</dbReference>
<evidence type="ECO:0000313" key="3">
    <source>
        <dbReference type="Proteomes" id="UP000252884"/>
    </source>
</evidence>
<proteinExistence type="inferred from homology"/>
<evidence type="ECO:0000256" key="1">
    <source>
        <dbReference type="ARBA" id="ARBA00006987"/>
    </source>
</evidence>
<comment type="caution">
    <text evidence="2">The sequence shown here is derived from an EMBL/GenBank/DDBJ whole genome shotgun (WGS) entry which is preliminary data.</text>
</comment>
<dbReference type="InterPro" id="IPR042100">
    <property type="entry name" value="Bug_dom1"/>
</dbReference>
<evidence type="ECO:0000313" key="2">
    <source>
        <dbReference type="EMBL" id="RCW63233.1"/>
    </source>
</evidence>
<dbReference type="SUPFAM" id="SSF53850">
    <property type="entry name" value="Periplasmic binding protein-like II"/>
    <property type="match status" value="1"/>
</dbReference>
<dbReference type="Proteomes" id="UP000252884">
    <property type="component" value="Unassembled WGS sequence"/>
</dbReference>
<dbReference type="PANTHER" id="PTHR42928">
    <property type="entry name" value="TRICARBOXYLATE-BINDING PROTEIN"/>
    <property type="match status" value="1"/>
</dbReference>
<dbReference type="PIRSF" id="PIRSF017082">
    <property type="entry name" value="YflP"/>
    <property type="match status" value="1"/>
</dbReference>
<dbReference type="AlphaFoldDB" id="A0A368X5L7"/>
<dbReference type="Pfam" id="PF03401">
    <property type="entry name" value="TctC"/>
    <property type="match status" value="1"/>
</dbReference>
<gene>
    <name evidence="2" type="ORF">DES41_12057</name>
</gene>
<reference evidence="2 3" key="1">
    <citation type="submission" date="2018-07" db="EMBL/GenBank/DDBJ databases">
        <title>Genomic Encyclopedia of Type Strains, Phase IV (KMG-IV): sequencing the most valuable type-strain genomes for metagenomic binning, comparative biology and taxonomic classification.</title>
        <authorList>
            <person name="Goeker M."/>
        </authorList>
    </citation>
    <scope>NUCLEOTIDE SEQUENCE [LARGE SCALE GENOMIC DNA]</scope>
    <source>
        <strain evidence="2 3">DSM 21634</strain>
    </source>
</reference>
<keyword evidence="2" id="KW-0675">Receptor</keyword>
<dbReference type="OrthoDB" id="8627412at2"/>
<comment type="similarity">
    <text evidence="1">Belongs to the UPF0065 (bug) family.</text>
</comment>